<feature type="compositionally biased region" description="Polar residues" evidence="1">
    <location>
        <begin position="213"/>
        <end position="226"/>
    </location>
</feature>
<feature type="compositionally biased region" description="Basic and acidic residues" evidence="1">
    <location>
        <begin position="121"/>
        <end position="144"/>
    </location>
</feature>
<feature type="compositionally biased region" description="Basic residues" evidence="1">
    <location>
        <begin position="102"/>
        <end position="112"/>
    </location>
</feature>
<dbReference type="STRING" id="644358.A0A0C4E5X3"/>
<feature type="compositionally biased region" description="Basic and acidic residues" evidence="1">
    <location>
        <begin position="519"/>
        <end position="576"/>
    </location>
</feature>
<evidence type="ECO:0000313" key="4">
    <source>
        <dbReference type="Proteomes" id="UP000011715"/>
    </source>
</evidence>
<feature type="compositionally biased region" description="Basic and acidic residues" evidence="1">
    <location>
        <begin position="412"/>
        <end position="511"/>
    </location>
</feature>
<reference evidence="3" key="5">
    <citation type="submission" date="2015-06" db="UniProtKB">
        <authorList>
            <consortium name="EnsemblFungi"/>
        </authorList>
    </citation>
    <scope>IDENTIFICATION</scope>
    <source>
        <strain evidence="3">ATCC 64411</strain>
    </source>
</reference>
<dbReference type="EnsemblFungi" id="MAPG_07901T0">
    <property type="protein sequence ID" value="MAPG_07901T0"/>
    <property type="gene ID" value="MAPG_07901"/>
</dbReference>
<sequence length="598" mass="68811">MLPYRGPSPSPPPSSARRTMADGNNRRSSPPRGRSRSRGPSARAHSLSPSRSRSRSRSRSCDRSRSKNLATRGRSWSRFDDDRRRRRADSRDSRSSSSSYRSRSRSRSRSRRRSLDDDDAASDRKARKAKETAKEKEERKKSEIKASAGFLGAVAVAAFAAHKLWPKGYLYGGKEEWESRPIPKKVKEETAEKRVEIRQEVDKLRGHRPTGNGELSPTSISSTAATYGSIRAGGQDFDPSRRRPELLQRPAGNGGGLSPTSISSTAATVGSSRIGGQELDSPRRHVEFAQRDDNRVYYESTETRRYPASGYRPDRGGPPQPLRNPSDHDPKFEDREDRLLDAPPPRRGKIYYQTSSAVDRQDDERYAAPVGSDSRQAAYSRLVQKTKEEVQVVRRSSPTRIMTERTSSSKVLFEDDPRASRDADRPPRYLDDAGRRYADDRDHEYDGGRVRETRRHEYASVEPPRREQARHETAREPHRSSPPRDREHWDRERVWEGGRDTERPRERRPHQESAVPEYAQREMTVRNRHMSPDPVRREAERERAAHRSRDRDWDRDWDRDRERARARDKDRERETAYQRAGRNAHLGNVDTHLDGPGE</sequence>
<feature type="region of interest" description="Disordered" evidence="1">
    <location>
        <begin position="1"/>
        <end position="147"/>
    </location>
</feature>
<evidence type="ECO:0000313" key="3">
    <source>
        <dbReference type="EnsemblFungi" id="MAPG_07901T0"/>
    </source>
</evidence>
<feature type="compositionally biased region" description="Polar residues" evidence="1">
    <location>
        <begin position="394"/>
        <end position="410"/>
    </location>
</feature>
<feature type="region of interest" description="Disordered" evidence="1">
    <location>
        <begin position="176"/>
        <end position="598"/>
    </location>
</feature>
<dbReference type="EMBL" id="GL876972">
    <property type="protein sequence ID" value="KLU88920.1"/>
    <property type="molecule type" value="Genomic_DNA"/>
</dbReference>
<organism evidence="3 4">
    <name type="scientific">Magnaporthiopsis poae (strain ATCC 64411 / 73-15)</name>
    <name type="common">Kentucky bluegrass fungus</name>
    <name type="synonym">Magnaporthe poae</name>
    <dbReference type="NCBI Taxonomy" id="644358"/>
    <lineage>
        <taxon>Eukaryota</taxon>
        <taxon>Fungi</taxon>
        <taxon>Dikarya</taxon>
        <taxon>Ascomycota</taxon>
        <taxon>Pezizomycotina</taxon>
        <taxon>Sordariomycetes</taxon>
        <taxon>Sordariomycetidae</taxon>
        <taxon>Magnaporthales</taxon>
        <taxon>Magnaporthaceae</taxon>
        <taxon>Magnaporthiopsis</taxon>
    </lineage>
</organism>
<feature type="compositionally biased region" description="Basic and acidic residues" evidence="1">
    <location>
        <begin position="280"/>
        <end position="305"/>
    </location>
</feature>
<evidence type="ECO:0000256" key="1">
    <source>
        <dbReference type="SAM" id="MobiDB-lite"/>
    </source>
</evidence>
<name>A0A0C4E5X3_MAGP6</name>
<feature type="compositionally biased region" description="Polar residues" evidence="1">
    <location>
        <begin position="258"/>
        <end position="271"/>
    </location>
</feature>
<feature type="compositionally biased region" description="Basic and acidic residues" evidence="1">
    <location>
        <begin position="176"/>
        <end position="204"/>
    </location>
</feature>
<dbReference type="eggNOG" id="ENOG502TDCC">
    <property type="taxonomic scope" value="Eukaryota"/>
</dbReference>
<dbReference type="OrthoDB" id="5237337at2759"/>
<dbReference type="AlphaFoldDB" id="A0A0C4E5X3"/>
<keyword evidence="4" id="KW-1185">Reference proteome</keyword>
<dbReference type="VEuPathDB" id="FungiDB:MAPG_07901"/>
<reference evidence="3" key="4">
    <citation type="journal article" date="2015" name="G3 (Bethesda)">
        <title>Genome sequences of three phytopathogenic species of the Magnaporthaceae family of fungi.</title>
        <authorList>
            <person name="Okagaki L.H."/>
            <person name="Nunes C.C."/>
            <person name="Sailsbery J."/>
            <person name="Clay B."/>
            <person name="Brown D."/>
            <person name="John T."/>
            <person name="Oh Y."/>
            <person name="Young N."/>
            <person name="Fitzgerald M."/>
            <person name="Haas B.J."/>
            <person name="Zeng Q."/>
            <person name="Young S."/>
            <person name="Adiconis X."/>
            <person name="Fan L."/>
            <person name="Levin J.Z."/>
            <person name="Mitchell T.K."/>
            <person name="Okubara P.A."/>
            <person name="Farman M.L."/>
            <person name="Kohn L.M."/>
            <person name="Birren B."/>
            <person name="Ma L.-J."/>
            <person name="Dean R.A."/>
        </authorList>
    </citation>
    <scope>NUCLEOTIDE SEQUENCE</scope>
    <source>
        <strain evidence="3">ATCC 64411 / 73-15</strain>
    </source>
</reference>
<reference evidence="4" key="2">
    <citation type="submission" date="2010-05" db="EMBL/GenBank/DDBJ databases">
        <title>The genome sequence of Magnaporthe poae strain ATCC 64411.</title>
        <authorList>
            <person name="Ma L.-J."/>
            <person name="Dead R."/>
            <person name="Young S."/>
            <person name="Zeng Q."/>
            <person name="Koehrsen M."/>
            <person name="Alvarado L."/>
            <person name="Berlin A."/>
            <person name="Chapman S.B."/>
            <person name="Chen Z."/>
            <person name="Freedman E."/>
            <person name="Gellesch M."/>
            <person name="Goldberg J."/>
            <person name="Griggs A."/>
            <person name="Gujja S."/>
            <person name="Heilman E.R."/>
            <person name="Heiman D."/>
            <person name="Hepburn T."/>
            <person name="Howarth C."/>
            <person name="Jen D."/>
            <person name="Larson L."/>
            <person name="Mehta T."/>
            <person name="Neiman D."/>
            <person name="Pearson M."/>
            <person name="Roberts A."/>
            <person name="Saif S."/>
            <person name="Shea T."/>
            <person name="Shenoy N."/>
            <person name="Sisk P."/>
            <person name="Stolte C."/>
            <person name="Sykes S."/>
            <person name="Walk T."/>
            <person name="White J."/>
            <person name="Yandava C."/>
            <person name="Haas B."/>
            <person name="Nusbaum C."/>
            <person name="Birren B."/>
        </authorList>
    </citation>
    <scope>NUCLEOTIDE SEQUENCE [LARGE SCALE GENOMIC DNA]</scope>
    <source>
        <strain evidence="4">ATCC 64411 / 73-15</strain>
    </source>
</reference>
<reference evidence="2" key="3">
    <citation type="submission" date="2011-03" db="EMBL/GenBank/DDBJ databases">
        <title>Annotation of Magnaporthe poae ATCC 64411.</title>
        <authorList>
            <person name="Ma L.-J."/>
            <person name="Dead R."/>
            <person name="Young S.K."/>
            <person name="Zeng Q."/>
            <person name="Gargeya S."/>
            <person name="Fitzgerald M."/>
            <person name="Haas B."/>
            <person name="Abouelleil A."/>
            <person name="Alvarado L."/>
            <person name="Arachchi H.M."/>
            <person name="Berlin A."/>
            <person name="Brown A."/>
            <person name="Chapman S.B."/>
            <person name="Chen Z."/>
            <person name="Dunbar C."/>
            <person name="Freedman E."/>
            <person name="Gearin G."/>
            <person name="Gellesch M."/>
            <person name="Goldberg J."/>
            <person name="Griggs A."/>
            <person name="Gujja S."/>
            <person name="Heiman D."/>
            <person name="Howarth C."/>
            <person name="Larson L."/>
            <person name="Lui A."/>
            <person name="MacDonald P.J.P."/>
            <person name="Mehta T."/>
            <person name="Montmayeur A."/>
            <person name="Murphy C."/>
            <person name="Neiman D."/>
            <person name="Pearson M."/>
            <person name="Priest M."/>
            <person name="Roberts A."/>
            <person name="Saif S."/>
            <person name="Shea T."/>
            <person name="Shenoy N."/>
            <person name="Sisk P."/>
            <person name="Stolte C."/>
            <person name="Sykes S."/>
            <person name="Yandava C."/>
            <person name="Wortman J."/>
            <person name="Nusbaum C."/>
            <person name="Birren B."/>
        </authorList>
    </citation>
    <scope>NUCLEOTIDE SEQUENCE</scope>
    <source>
        <strain evidence="2">ATCC 64411</strain>
    </source>
</reference>
<dbReference type="Proteomes" id="UP000011715">
    <property type="component" value="Unassembled WGS sequence"/>
</dbReference>
<gene>
    <name evidence="2" type="ORF">MAPG_07901</name>
</gene>
<evidence type="ECO:0000313" key="2">
    <source>
        <dbReference type="EMBL" id="KLU88920.1"/>
    </source>
</evidence>
<feature type="compositionally biased region" description="Low complexity" evidence="1">
    <location>
        <begin position="26"/>
        <end position="51"/>
    </location>
</feature>
<feature type="compositionally biased region" description="Pro residues" evidence="1">
    <location>
        <begin position="1"/>
        <end position="14"/>
    </location>
</feature>
<reference evidence="2" key="1">
    <citation type="submission" date="2010-05" db="EMBL/GenBank/DDBJ databases">
        <title>The Genome Sequence of Magnaporthe poae strain ATCC 64411.</title>
        <authorList>
            <consortium name="The Broad Institute Genome Sequencing Platform"/>
            <consortium name="Broad Institute Genome Sequencing Center for Infectious Disease"/>
            <person name="Ma L.-J."/>
            <person name="Dead R."/>
            <person name="Young S."/>
            <person name="Zeng Q."/>
            <person name="Koehrsen M."/>
            <person name="Alvarado L."/>
            <person name="Berlin A."/>
            <person name="Chapman S.B."/>
            <person name="Chen Z."/>
            <person name="Freedman E."/>
            <person name="Gellesch M."/>
            <person name="Goldberg J."/>
            <person name="Griggs A."/>
            <person name="Gujja S."/>
            <person name="Heilman E.R."/>
            <person name="Heiman D."/>
            <person name="Hepburn T."/>
            <person name="Howarth C."/>
            <person name="Jen D."/>
            <person name="Larson L."/>
            <person name="Mehta T."/>
            <person name="Neiman D."/>
            <person name="Pearson M."/>
            <person name="Roberts A."/>
            <person name="Saif S."/>
            <person name="Shea T."/>
            <person name="Shenoy N."/>
            <person name="Sisk P."/>
            <person name="Stolte C."/>
            <person name="Sykes S."/>
            <person name="Walk T."/>
            <person name="White J."/>
            <person name="Yandava C."/>
            <person name="Haas B."/>
            <person name="Nusbaum C."/>
            <person name="Birren B."/>
        </authorList>
    </citation>
    <scope>NUCLEOTIDE SEQUENCE</scope>
    <source>
        <strain evidence="2">ATCC 64411</strain>
    </source>
</reference>
<feature type="compositionally biased region" description="Basic and acidic residues" evidence="1">
    <location>
        <begin position="77"/>
        <end position="94"/>
    </location>
</feature>
<protein>
    <submittedName>
        <fullName evidence="2 3">Uncharacterized protein</fullName>
    </submittedName>
</protein>
<dbReference type="EMBL" id="ADBL01001911">
    <property type="status" value="NOT_ANNOTATED_CDS"/>
    <property type="molecule type" value="Genomic_DNA"/>
</dbReference>
<accession>A0A0C4E5X3</accession>
<proteinExistence type="predicted"/>
<feature type="compositionally biased region" description="Basic and acidic residues" evidence="1">
    <location>
        <begin position="325"/>
        <end position="340"/>
    </location>
</feature>